<dbReference type="GO" id="GO:0004350">
    <property type="term" value="F:glutamate-5-semialdehyde dehydrogenase activity"/>
    <property type="evidence" value="ECO:0007669"/>
    <property type="project" value="UniProtKB-UniRule"/>
</dbReference>
<reference evidence="9 10" key="1">
    <citation type="submission" date="2020-02" db="EMBL/GenBank/DDBJ databases">
        <title>Albibacoteraceae fam. nov., the first described family within the subdivision 4 Verrucomicrobia.</title>
        <authorList>
            <person name="Xi F."/>
        </authorList>
    </citation>
    <scope>NUCLEOTIDE SEQUENCE [LARGE SCALE GENOMIC DNA]</scope>
    <source>
        <strain evidence="9 10">CK1056</strain>
    </source>
</reference>
<evidence type="ECO:0000313" key="9">
    <source>
        <dbReference type="EMBL" id="NDV61687.1"/>
    </source>
</evidence>
<comment type="subcellular location">
    <subcellularLocation>
        <location evidence="7">Cytoplasm</location>
    </subcellularLocation>
</comment>
<dbReference type="InterPro" id="IPR016161">
    <property type="entry name" value="Ald_DH/histidinol_DH"/>
</dbReference>
<dbReference type="Proteomes" id="UP000478417">
    <property type="component" value="Unassembled WGS sequence"/>
</dbReference>
<dbReference type="NCBIfam" id="TIGR00407">
    <property type="entry name" value="proA"/>
    <property type="match status" value="1"/>
</dbReference>
<dbReference type="PANTHER" id="PTHR11063:SF8">
    <property type="entry name" value="DELTA-1-PYRROLINE-5-CARBOXYLATE SYNTHASE"/>
    <property type="match status" value="1"/>
</dbReference>
<feature type="domain" description="Aldehyde dehydrogenase" evidence="8">
    <location>
        <begin position="328"/>
        <end position="390"/>
    </location>
</feature>
<comment type="pathway">
    <text evidence="1 7">Amino-acid biosynthesis; L-proline biosynthesis; L-glutamate 5-semialdehyde from L-glutamate: step 2/2.</text>
</comment>
<dbReference type="Pfam" id="PF00171">
    <property type="entry name" value="Aldedh"/>
    <property type="match status" value="2"/>
</dbReference>
<evidence type="ECO:0000256" key="4">
    <source>
        <dbReference type="ARBA" id="ARBA00022857"/>
    </source>
</evidence>
<keyword evidence="2 7" id="KW-0028">Amino-acid biosynthesis</keyword>
<dbReference type="InterPro" id="IPR000965">
    <property type="entry name" value="GPR_dom"/>
</dbReference>
<protein>
    <recommendedName>
        <fullName evidence="7">Gamma-glutamyl phosphate reductase</fullName>
        <shortName evidence="7">GPR</shortName>
        <ecNumber evidence="7">1.2.1.41</ecNumber>
    </recommendedName>
    <alternativeName>
        <fullName evidence="7">Glutamate-5-semialdehyde dehydrogenase</fullName>
    </alternativeName>
    <alternativeName>
        <fullName evidence="7">Glutamyl-gamma-semialdehyde dehydrogenase</fullName>
        <shortName evidence="7">GSA dehydrogenase</shortName>
    </alternativeName>
</protein>
<accession>A0A6B2M0W6</accession>
<dbReference type="GO" id="GO:0050661">
    <property type="term" value="F:NADP binding"/>
    <property type="evidence" value="ECO:0007669"/>
    <property type="project" value="InterPro"/>
</dbReference>
<dbReference type="HAMAP" id="MF_00412">
    <property type="entry name" value="ProA"/>
    <property type="match status" value="1"/>
</dbReference>
<name>A0A6B2M0W6_9BACT</name>
<keyword evidence="3 7" id="KW-0641">Proline biosynthesis</keyword>
<dbReference type="GO" id="GO:0005737">
    <property type="term" value="C:cytoplasm"/>
    <property type="evidence" value="ECO:0007669"/>
    <property type="project" value="UniProtKB-SubCell"/>
</dbReference>
<dbReference type="InterPro" id="IPR016163">
    <property type="entry name" value="Ald_DH_C"/>
</dbReference>
<dbReference type="FunFam" id="3.40.309.10:FF:000006">
    <property type="entry name" value="Gamma-glutamyl phosphate reductase"/>
    <property type="match status" value="1"/>
</dbReference>
<dbReference type="Gene3D" id="3.40.605.10">
    <property type="entry name" value="Aldehyde Dehydrogenase, Chain A, domain 1"/>
    <property type="match status" value="1"/>
</dbReference>
<evidence type="ECO:0000256" key="6">
    <source>
        <dbReference type="ARBA" id="ARBA00049024"/>
    </source>
</evidence>
<evidence type="ECO:0000256" key="1">
    <source>
        <dbReference type="ARBA" id="ARBA00004985"/>
    </source>
</evidence>
<dbReference type="Gene3D" id="3.40.309.10">
    <property type="entry name" value="Aldehyde Dehydrogenase, Chain A, domain 2"/>
    <property type="match status" value="1"/>
</dbReference>
<evidence type="ECO:0000256" key="5">
    <source>
        <dbReference type="ARBA" id="ARBA00023002"/>
    </source>
</evidence>
<feature type="domain" description="Aldehyde dehydrogenase" evidence="8">
    <location>
        <begin position="8"/>
        <end position="290"/>
    </location>
</feature>
<dbReference type="AlphaFoldDB" id="A0A6B2M0W6"/>
<keyword evidence="7" id="KW-0963">Cytoplasm</keyword>
<evidence type="ECO:0000256" key="2">
    <source>
        <dbReference type="ARBA" id="ARBA00022605"/>
    </source>
</evidence>
<comment type="catalytic activity">
    <reaction evidence="6 7">
        <text>L-glutamate 5-semialdehyde + phosphate + NADP(+) = L-glutamyl 5-phosphate + NADPH + H(+)</text>
        <dbReference type="Rhea" id="RHEA:19541"/>
        <dbReference type="ChEBI" id="CHEBI:15378"/>
        <dbReference type="ChEBI" id="CHEBI:43474"/>
        <dbReference type="ChEBI" id="CHEBI:57783"/>
        <dbReference type="ChEBI" id="CHEBI:58066"/>
        <dbReference type="ChEBI" id="CHEBI:58274"/>
        <dbReference type="ChEBI" id="CHEBI:58349"/>
        <dbReference type="EC" id="1.2.1.41"/>
    </reaction>
</comment>
<proteinExistence type="inferred from homology"/>
<gene>
    <name evidence="7" type="primary">proA</name>
    <name evidence="9" type="ORF">G0Q06_04420</name>
</gene>
<comment type="caution">
    <text evidence="9">The sequence shown here is derived from an EMBL/GenBank/DDBJ whole genome shotgun (WGS) entry which is preliminary data.</text>
</comment>
<evidence type="ECO:0000313" key="10">
    <source>
        <dbReference type="Proteomes" id="UP000478417"/>
    </source>
</evidence>
<dbReference type="CDD" id="cd07079">
    <property type="entry name" value="ALDH_F18-19_ProA-GPR"/>
    <property type="match status" value="1"/>
</dbReference>
<sequence>MSEMDVDKQIRQIAEQALAASRQLAAYSTGQKNAALVRIAELLEAPQTQPLLMGANAKDLETGQSLGLSDAMLDRLRLTPERIQGMAEGARQVAALPDPVGKILETRKHQKGFSIEKVRVPIGVIGIIYESRPNVTIDCAVLCLKSGNATILRGGREAFHSNMALAQVIEKAFSETGLPLHAVQLIPTVDRNALNVLLKADDCIHCLIPRGGEGLIRFVAENARMPVIKHYKGVCNVYLDTEIDQKTAVSVTVNAKCQRPSVCNAAENLIVHQDLLQSVFPEVAKVLKNNGVELRVDERAAEALKSFGGNRYTMATEEDYHTEYVDKILSVKTVDSLDEAIQFVNTYGSGHSDAIITTNEAAAAKFQNEVDSATVYWNVSTRFTDGFEFGLGAEIGISTDRLHARGPMGLNELTTYKYLIKGHGEIK</sequence>
<dbReference type="EMBL" id="JAAGNX010000001">
    <property type="protein sequence ID" value="NDV61687.1"/>
    <property type="molecule type" value="Genomic_DNA"/>
</dbReference>
<dbReference type="UniPathway" id="UPA00098">
    <property type="reaction ID" value="UER00360"/>
</dbReference>
<dbReference type="NCBIfam" id="NF001221">
    <property type="entry name" value="PRK00197.1"/>
    <property type="match status" value="1"/>
</dbReference>
<dbReference type="EC" id="1.2.1.41" evidence="7"/>
<dbReference type="RefSeq" id="WP_163962838.1">
    <property type="nucleotide sequence ID" value="NZ_JAAGNX010000001.1"/>
</dbReference>
<dbReference type="SUPFAM" id="SSF53720">
    <property type="entry name" value="ALDH-like"/>
    <property type="match status" value="1"/>
</dbReference>
<comment type="similarity">
    <text evidence="7">Belongs to the gamma-glutamyl phosphate reductase family.</text>
</comment>
<evidence type="ECO:0000259" key="8">
    <source>
        <dbReference type="Pfam" id="PF00171"/>
    </source>
</evidence>
<comment type="function">
    <text evidence="7">Catalyzes the NADPH-dependent reduction of L-glutamate 5-phosphate into L-glutamate 5-semialdehyde and phosphate. The product spontaneously undergoes cyclization to form 1-pyrroline-5-carboxylate.</text>
</comment>
<keyword evidence="5 7" id="KW-0560">Oxidoreductase</keyword>
<organism evidence="9 10">
    <name type="scientific">Oceanipulchritudo coccoides</name>
    <dbReference type="NCBI Taxonomy" id="2706888"/>
    <lineage>
        <taxon>Bacteria</taxon>
        <taxon>Pseudomonadati</taxon>
        <taxon>Verrucomicrobiota</taxon>
        <taxon>Opitutia</taxon>
        <taxon>Puniceicoccales</taxon>
        <taxon>Oceanipulchritudinaceae</taxon>
        <taxon>Oceanipulchritudo</taxon>
    </lineage>
</organism>
<dbReference type="InterPro" id="IPR012134">
    <property type="entry name" value="Glu-5-SA_DH"/>
</dbReference>
<dbReference type="InterPro" id="IPR016162">
    <property type="entry name" value="Ald_DH_N"/>
</dbReference>
<keyword evidence="4 7" id="KW-0521">NADP</keyword>
<dbReference type="PANTHER" id="PTHR11063">
    <property type="entry name" value="GLUTAMATE SEMIALDEHYDE DEHYDROGENASE"/>
    <property type="match status" value="1"/>
</dbReference>
<dbReference type="PIRSF" id="PIRSF000151">
    <property type="entry name" value="GPR"/>
    <property type="match status" value="1"/>
</dbReference>
<evidence type="ECO:0000256" key="7">
    <source>
        <dbReference type="HAMAP-Rule" id="MF_00412"/>
    </source>
</evidence>
<dbReference type="GO" id="GO:0055129">
    <property type="term" value="P:L-proline biosynthetic process"/>
    <property type="evidence" value="ECO:0007669"/>
    <property type="project" value="UniProtKB-UniRule"/>
</dbReference>
<evidence type="ECO:0000256" key="3">
    <source>
        <dbReference type="ARBA" id="ARBA00022650"/>
    </source>
</evidence>
<keyword evidence="10" id="KW-1185">Reference proteome</keyword>
<dbReference type="InterPro" id="IPR015590">
    <property type="entry name" value="Aldehyde_DH_dom"/>
</dbReference>